<keyword evidence="1" id="KW-0812">Transmembrane</keyword>
<evidence type="ECO:0000256" key="1">
    <source>
        <dbReference type="SAM" id="Phobius"/>
    </source>
</evidence>
<proteinExistence type="predicted"/>
<gene>
    <name evidence="2" type="ORF">ATJ78_0164</name>
</gene>
<keyword evidence="1" id="KW-0472">Membrane</keyword>
<evidence type="ECO:0000313" key="2">
    <source>
        <dbReference type="EMBL" id="PFG29263.1"/>
    </source>
</evidence>
<dbReference type="EMBL" id="PDJE01000001">
    <property type="protein sequence ID" value="PFG29263.1"/>
    <property type="molecule type" value="Genomic_DNA"/>
</dbReference>
<comment type="caution">
    <text evidence="2">The sequence shown here is derived from an EMBL/GenBank/DDBJ whole genome shotgun (WGS) entry which is preliminary data.</text>
</comment>
<dbReference type="AlphaFoldDB" id="A0A2A9DRP6"/>
<protein>
    <submittedName>
        <fullName evidence="2">Uncharacterized protein</fullName>
    </submittedName>
</protein>
<sequence length="160" mass="16030">MLRYGREAFVGVVAGAILGAFLYIGTAVPALVAGNSVTAQLFPIGIAVSGLDGSLVGVVVVFGVLVALVVRDRELDAGHRTRQRAASCGAIVGVVALAIGLWLVAGAPSLVPVSSLALVAGCALLGAWGAWAGVRHADARAEHASQGQATPEGRSALTPR</sequence>
<dbReference type="Proteomes" id="UP000221369">
    <property type="component" value="Unassembled WGS sequence"/>
</dbReference>
<feature type="transmembrane region" description="Helical" evidence="1">
    <location>
        <begin position="85"/>
        <end position="104"/>
    </location>
</feature>
<reference evidence="2 3" key="1">
    <citation type="submission" date="2017-10" db="EMBL/GenBank/DDBJ databases">
        <title>Sequencing the genomes of 1000 actinobacteria strains.</title>
        <authorList>
            <person name="Klenk H.-P."/>
        </authorList>
    </citation>
    <scope>NUCLEOTIDE SEQUENCE [LARGE SCALE GENOMIC DNA]</scope>
    <source>
        <strain evidence="2 3">DSM 21798</strain>
    </source>
</reference>
<dbReference type="RefSeq" id="WP_098405865.1">
    <property type="nucleotide sequence ID" value="NZ_PDJE01000001.1"/>
</dbReference>
<feature type="transmembrane region" description="Helical" evidence="1">
    <location>
        <begin position="44"/>
        <end position="70"/>
    </location>
</feature>
<feature type="transmembrane region" description="Helical" evidence="1">
    <location>
        <begin position="110"/>
        <end position="131"/>
    </location>
</feature>
<keyword evidence="1" id="KW-1133">Transmembrane helix</keyword>
<accession>A0A2A9DRP6</accession>
<feature type="transmembrane region" description="Helical" evidence="1">
    <location>
        <begin position="12"/>
        <end position="32"/>
    </location>
</feature>
<name>A0A2A9DRP6_9MICO</name>
<organism evidence="2 3">
    <name type="scientific">Paramicrobacterium agarici</name>
    <dbReference type="NCBI Taxonomy" id="630514"/>
    <lineage>
        <taxon>Bacteria</taxon>
        <taxon>Bacillati</taxon>
        <taxon>Actinomycetota</taxon>
        <taxon>Actinomycetes</taxon>
        <taxon>Micrococcales</taxon>
        <taxon>Microbacteriaceae</taxon>
        <taxon>Paramicrobacterium</taxon>
    </lineage>
</organism>
<evidence type="ECO:0000313" key="3">
    <source>
        <dbReference type="Proteomes" id="UP000221369"/>
    </source>
</evidence>
<keyword evidence="3" id="KW-1185">Reference proteome</keyword>